<dbReference type="Proteomes" id="UP000646365">
    <property type="component" value="Unassembled WGS sequence"/>
</dbReference>
<keyword evidence="5" id="KW-1185">Reference proteome</keyword>
<accession>A0A8J2YRN9</accession>
<dbReference type="Pfam" id="PF10282">
    <property type="entry name" value="Lactonase"/>
    <property type="match status" value="1"/>
</dbReference>
<keyword evidence="2" id="KW-0313">Glucose metabolism</keyword>
<gene>
    <name evidence="4" type="ORF">GCM10011611_14940</name>
</gene>
<dbReference type="InterPro" id="IPR019405">
    <property type="entry name" value="Lactonase_7-beta_prop"/>
</dbReference>
<dbReference type="GO" id="GO:0005829">
    <property type="term" value="C:cytosol"/>
    <property type="evidence" value="ECO:0007669"/>
    <property type="project" value="TreeGrafter"/>
</dbReference>
<evidence type="ECO:0000256" key="1">
    <source>
        <dbReference type="ARBA" id="ARBA00005564"/>
    </source>
</evidence>
<dbReference type="PANTHER" id="PTHR30344">
    <property type="entry name" value="6-PHOSPHOGLUCONOLACTONASE-RELATED"/>
    <property type="match status" value="1"/>
</dbReference>
<evidence type="ECO:0000256" key="3">
    <source>
        <dbReference type="SAM" id="SignalP"/>
    </source>
</evidence>
<comment type="similarity">
    <text evidence="1">Belongs to the cycloisomerase 2 family.</text>
</comment>
<name>A0A8J2YRN9_9PROT</name>
<dbReference type="PANTHER" id="PTHR30344:SF1">
    <property type="entry name" value="6-PHOSPHOGLUCONOLACTONASE"/>
    <property type="match status" value="1"/>
</dbReference>
<keyword evidence="2" id="KW-0119">Carbohydrate metabolism</keyword>
<comment type="caution">
    <text evidence="4">The sequence shown here is derived from an EMBL/GenBank/DDBJ whole genome shotgun (WGS) entry which is preliminary data.</text>
</comment>
<evidence type="ECO:0000256" key="2">
    <source>
        <dbReference type="ARBA" id="ARBA00022526"/>
    </source>
</evidence>
<dbReference type="RefSeq" id="WP_189044146.1">
    <property type="nucleotide sequence ID" value="NZ_BMJQ01000003.1"/>
</dbReference>
<keyword evidence="3" id="KW-0732">Signal</keyword>
<reference evidence="4" key="2">
    <citation type="submission" date="2020-09" db="EMBL/GenBank/DDBJ databases">
        <authorList>
            <person name="Sun Q."/>
            <person name="Zhou Y."/>
        </authorList>
    </citation>
    <scope>NUCLEOTIDE SEQUENCE</scope>
    <source>
        <strain evidence="4">CGMCC 1.15725</strain>
    </source>
</reference>
<dbReference type="GO" id="GO:0006006">
    <property type="term" value="P:glucose metabolic process"/>
    <property type="evidence" value="ECO:0007669"/>
    <property type="project" value="UniProtKB-KW"/>
</dbReference>
<protein>
    <submittedName>
        <fullName evidence="4">6-phosphogluconolactonase</fullName>
    </submittedName>
</protein>
<dbReference type="InterPro" id="IPR050282">
    <property type="entry name" value="Cycloisomerase_2"/>
</dbReference>
<dbReference type="InterPro" id="IPR011045">
    <property type="entry name" value="N2O_reductase_N"/>
</dbReference>
<organism evidence="4 5">
    <name type="scientific">Aliidongia dinghuensis</name>
    <dbReference type="NCBI Taxonomy" id="1867774"/>
    <lineage>
        <taxon>Bacteria</taxon>
        <taxon>Pseudomonadati</taxon>
        <taxon>Pseudomonadota</taxon>
        <taxon>Alphaproteobacteria</taxon>
        <taxon>Rhodospirillales</taxon>
        <taxon>Dongiaceae</taxon>
        <taxon>Aliidongia</taxon>
    </lineage>
</organism>
<reference evidence="4" key="1">
    <citation type="journal article" date="2014" name="Int. J. Syst. Evol. Microbiol.">
        <title>Complete genome sequence of Corynebacterium casei LMG S-19264T (=DSM 44701T), isolated from a smear-ripened cheese.</title>
        <authorList>
            <consortium name="US DOE Joint Genome Institute (JGI-PGF)"/>
            <person name="Walter F."/>
            <person name="Albersmeier A."/>
            <person name="Kalinowski J."/>
            <person name="Ruckert C."/>
        </authorList>
    </citation>
    <scope>NUCLEOTIDE SEQUENCE</scope>
    <source>
        <strain evidence="4">CGMCC 1.15725</strain>
    </source>
</reference>
<dbReference type="EMBL" id="BMJQ01000003">
    <property type="protein sequence ID" value="GGF10367.1"/>
    <property type="molecule type" value="Genomic_DNA"/>
</dbReference>
<proteinExistence type="inferred from homology"/>
<feature type="chain" id="PRO_5035327500" evidence="3">
    <location>
        <begin position="26"/>
        <end position="362"/>
    </location>
</feature>
<sequence length="362" mass="38553">MKHRFRSGILAAALGLGLLAGQAGAATMVYVSNADSKDIYVLTLDNRSGAVKLVEKVPVTGTVMPLAISPNHRYLYASLRSEPFSVSSFAIDQATGRLGLLSTVPLPDNMAYLSTDKTGRLLFGASYTGDKISVNPIGPQGFVQPQPIDVIPTRKNAHSIVTDPSNHYVFASNLGGDIILQYKLDPVSGHLTANGTPFVETKQGAGPRHILFHPNGRLVYATNELDGTVNTYKFDPAAGTLTLIASTSAMPDGFTGGKPWTSDLHITPDGRFLYVAERTSSTLAGFRIDGETGALTPIAHTQTEAQPRGFNIDPRGHFLLAVGQKSNGMSVYAINGDTGALTSLGHHEMGKNPNWVEILDIP</sequence>
<dbReference type="InterPro" id="IPR015943">
    <property type="entry name" value="WD40/YVTN_repeat-like_dom_sf"/>
</dbReference>
<evidence type="ECO:0000313" key="5">
    <source>
        <dbReference type="Proteomes" id="UP000646365"/>
    </source>
</evidence>
<dbReference type="Gene3D" id="2.130.10.10">
    <property type="entry name" value="YVTN repeat-like/Quinoprotein amine dehydrogenase"/>
    <property type="match status" value="1"/>
</dbReference>
<feature type="signal peptide" evidence="3">
    <location>
        <begin position="1"/>
        <end position="25"/>
    </location>
</feature>
<evidence type="ECO:0000313" key="4">
    <source>
        <dbReference type="EMBL" id="GGF10367.1"/>
    </source>
</evidence>
<dbReference type="SUPFAM" id="SSF50974">
    <property type="entry name" value="Nitrous oxide reductase, N-terminal domain"/>
    <property type="match status" value="2"/>
</dbReference>
<dbReference type="AlphaFoldDB" id="A0A8J2YRN9"/>
<dbReference type="GO" id="GO:0017057">
    <property type="term" value="F:6-phosphogluconolactonase activity"/>
    <property type="evidence" value="ECO:0007669"/>
    <property type="project" value="TreeGrafter"/>
</dbReference>